<comment type="caution">
    <text evidence="1">The sequence shown here is derived from an EMBL/GenBank/DDBJ whole genome shotgun (WGS) entry which is preliminary data.</text>
</comment>
<keyword evidence="2" id="KW-1185">Reference proteome</keyword>
<accession>A0A392U3S9</accession>
<organism evidence="1 2">
    <name type="scientific">Trifolium medium</name>
    <dbReference type="NCBI Taxonomy" id="97028"/>
    <lineage>
        <taxon>Eukaryota</taxon>
        <taxon>Viridiplantae</taxon>
        <taxon>Streptophyta</taxon>
        <taxon>Embryophyta</taxon>
        <taxon>Tracheophyta</taxon>
        <taxon>Spermatophyta</taxon>
        <taxon>Magnoliopsida</taxon>
        <taxon>eudicotyledons</taxon>
        <taxon>Gunneridae</taxon>
        <taxon>Pentapetalae</taxon>
        <taxon>rosids</taxon>
        <taxon>fabids</taxon>
        <taxon>Fabales</taxon>
        <taxon>Fabaceae</taxon>
        <taxon>Papilionoideae</taxon>
        <taxon>50 kb inversion clade</taxon>
        <taxon>NPAAA clade</taxon>
        <taxon>Hologalegina</taxon>
        <taxon>IRL clade</taxon>
        <taxon>Trifolieae</taxon>
        <taxon>Trifolium</taxon>
    </lineage>
</organism>
<reference evidence="1 2" key="1">
    <citation type="journal article" date="2018" name="Front. Plant Sci.">
        <title>Red Clover (Trifolium pratense) and Zigzag Clover (T. medium) - A Picture of Genomic Similarities and Differences.</title>
        <authorList>
            <person name="Dluhosova J."/>
            <person name="Istvanek J."/>
            <person name="Nedelnik J."/>
            <person name="Repkova J."/>
        </authorList>
    </citation>
    <scope>NUCLEOTIDE SEQUENCE [LARGE SCALE GENOMIC DNA]</scope>
    <source>
        <strain evidence="2">cv. 10/8</strain>
        <tissue evidence="1">Leaf</tissue>
    </source>
</reference>
<evidence type="ECO:0000313" key="1">
    <source>
        <dbReference type="EMBL" id="MCI68101.1"/>
    </source>
</evidence>
<dbReference type="EMBL" id="LXQA010730547">
    <property type="protein sequence ID" value="MCI68101.1"/>
    <property type="molecule type" value="Genomic_DNA"/>
</dbReference>
<protein>
    <submittedName>
        <fullName evidence="1">Uncharacterized protein</fullName>
    </submittedName>
</protein>
<dbReference type="Proteomes" id="UP000265520">
    <property type="component" value="Unassembled WGS sequence"/>
</dbReference>
<name>A0A392U3S9_9FABA</name>
<dbReference type="AlphaFoldDB" id="A0A392U3S9"/>
<proteinExistence type="predicted"/>
<evidence type="ECO:0000313" key="2">
    <source>
        <dbReference type="Proteomes" id="UP000265520"/>
    </source>
</evidence>
<feature type="non-terminal residue" evidence="1">
    <location>
        <position position="1"/>
    </location>
</feature>
<sequence>SLVWRGAPVKQVVEGNLLEVVHRAVGYGAARRFKNSNFSVQRTTARRAVQMARRTSTGNCAESAFN</sequence>